<dbReference type="SUPFAM" id="SSF55729">
    <property type="entry name" value="Acyl-CoA N-acyltransferases (Nat)"/>
    <property type="match status" value="2"/>
</dbReference>
<keyword evidence="5" id="KW-1185">Reference proteome</keyword>
<dbReference type="CDD" id="cd04301">
    <property type="entry name" value="NAT_SF"/>
    <property type="match status" value="1"/>
</dbReference>
<keyword evidence="2" id="KW-0012">Acyltransferase</keyword>
<evidence type="ECO:0000256" key="2">
    <source>
        <dbReference type="ARBA" id="ARBA00023315"/>
    </source>
</evidence>
<dbReference type="Gene3D" id="3.40.630.30">
    <property type="match status" value="1"/>
</dbReference>
<name>A0ABY5M6W1_9ACTN</name>
<dbReference type="RefSeq" id="WP_232402968.1">
    <property type="nucleotide sequence ID" value="NZ_CP102173.1"/>
</dbReference>
<sequence length="349" mass="38021">MTHTVDEISMPGSLHGPGSEQFREYAAVRNAVETHTLGTDLLVMAPPEILAEYRDNPHRIRRHVVVREDDRIVGRGMVTLRPHLPENGAYLMVDVLPTRRRRGIGSAILQAVEAIATDAGARILKVAVAHSSTPGGPRLVSPTGYGDVSASDDGVRFLTSHAYALEQIVRISVLDLGRAARSEPIDAGPDDRLLTWVGPTPDEWVDDLAVLRSRMSTDAPTAGMVQAADPWDVARIREHDERISGSGRTMLTAAVEHVPSGALVGFSELICSDAGRVAIQEDTLVLREHRGRRLGTALKGAAAELLRRHAPTTEAVVTWNAEENRPMLDVNEAMGFRAIGYEGAWQRRL</sequence>
<evidence type="ECO:0000256" key="1">
    <source>
        <dbReference type="ARBA" id="ARBA00022679"/>
    </source>
</evidence>
<dbReference type="InterPro" id="IPR000182">
    <property type="entry name" value="GNAT_dom"/>
</dbReference>
<dbReference type="PANTHER" id="PTHR43877:SF1">
    <property type="entry name" value="ACETYLTRANSFERASE"/>
    <property type="match status" value="1"/>
</dbReference>
<feature type="domain" description="N-acetyltransferase" evidence="3">
    <location>
        <begin position="20"/>
        <end position="170"/>
    </location>
</feature>
<reference evidence="4 5" key="1">
    <citation type="submission" date="2022-08" db="EMBL/GenBank/DDBJ databases">
        <title>novel species in genus Aeromicrobium.</title>
        <authorList>
            <person name="Ye L."/>
        </authorList>
    </citation>
    <scope>NUCLEOTIDE SEQUENCE [LARGE SCALE GENOMIC DNA]</scope>
    <source>
        <strain evidence="5">zg-Y1379</strain>
    </source>
</reference>
<proteinExistence type="predicted"/>
<evidence type="ECO:0000313" key="4">
    <source>
        <dbReference type="EMBL" id="UUP13895.1"/>
    </source>
</evidence>
<keyword evidence="1" id="KW-0808">Transferase</keyword>
<dbReference type="InterPro" id="IPR050832">
    <property type="entry name" value="Bact_Acetyltransf"/>
</dbReference>
<organism evidence="4 5">
    <name type="scientific">Aeromicrobium wangtongii</name>
    <dbReference type="NCBI Taxonomy" id="2969247"/>
    <lineage>
        <taxon>Bacteria</taxon>
        <taxon>Bacillati</taxon>
        <taxon>Actinomycetota</taxon>
        <taxon>Actinomycetes</taxon>
        <taxon>Propionibacteriales</taxon>
        <taxon>Nocardioidaceae</taxon>
        <taxon>Aeromicrobium</taxon>
    </lineage>
</organism>
<dbReference type="Pfam" id="PF00583">
    <property type="entry name" value="Acetyltransf_1"/>
    <property type="match status" value="2"/>
</dbReference>
<dbReference type="Proteomes" id="UP001316184">
    <property type="component" value="Chromosome"/>
</dbReference>
<dbReference type="EMBL" id="CP102173">
    <property type="protein sequence ID" value="UUP13895.1"/>
    <property type="molecule type" value="Genomic_DNA"/>
</dbReference>
<evidence type="ECO:0000259" key="3">
    <source>
        <dbReference type="PROSITE" id="PS51186"/>
    </source>
</evidence>
<evidence type="ECO:0000313" key="5">
    <source>
        <dbReference type="Proteomes" id="UP001316184"/>
    </source>
</evidence>
<gene>
    <name evidence="4" type="ORF">NQV15_00870</name>
</gene>
<dbReference type="InterPro" id="IPR016181">
    <property type="entry name" value="Acyl_CoA_acyltransferase"/>
</dbReference>
<dbReference type="PANTHER" id="PTHR43877">
    <property type="entry name" value="AMINOALKYLPHOSPHONATE N-ACETYLTRANSFERASE-RELATED-RELATED"/>
    <property type="match status" value="1"/>
</dbReference>
<protein>
    <submittedName>
        <fullName evidence="4">GNAT family N-acetyltransferase</fullName>
    </submittedName>
</protein>
<dbReference type="PROSITE" id="PS51186">
    <property type="entry name" value="GNAT"/>
    <property type="match status" value="1"/>
</dbReference>
<accession>A0ABY5M6W1</accession>